<evidence type="ECO:0000313" key="1">
    <source>
        <dbReference type="EMBL" id="KAI5063573.1"/>
    </source>
</evidence>
<comment type="caution">
    <text evidence="1">The sequence shown here is derived from an EMBL/GenBank/DDBJ whole genome shotgun (WGS) entry which is preliminary data.</text>
</comment>
<name>A0A9D4U9P5_ADICA</name>
<feature type="non-terminal residue" evidence="1">
    <location>
        <position position="99"/>
    </location>
</feature>
<dbReference type="Proteomes" id="UP000886520">
    <property type="component" value="Chromosome 21"/>
</dbReference>
<gene>
    <name evidence="1" type="ORF">GOP47_0022120</name>
</gene>
<proteinExistence type="predicted"/>
<dbReference type="AlphaFoldDB" id="A0A9D4U9P5"/>
<keyword evidence="2" id="KW-1185">Reference proteome</keyword>
<dbReference type="EMBL" id="JABFUD020000021">
    <property type="protein sequence ID" value="KAI5063573.1"/>
    <property type="molecule type" value="Genomic_DNA"/>
</dbReference>
<organism evidence="1 2">
    <name type="scientific">Adiantum capillus-veneris</name>
    <name type="common">Maidenhair fern</name>
    <dbReference type="NCBI Taxonomy" id="13818"/>
    <lineage>
        <taxon>Eukaryota</taxon>
        <taxon>Viridiplantae</taxon>
        <taxon>Streptophyta</taxon>
        <taxon>Embryophyta</taxon>
        <taxon>Tracheophyta</taxon>
        <taxon>Polypodiopsida</taxon>
        <taxon>Polypodiidae</taxon>
        <taxon>Polypodiales</taxon>
        <taxon>Pteridineae</taxon>
        <taxon>Pteridaceae</taxon>
        <taxon>Vittarioideae</taxon>
        <taxon>Adiantum</taxon>
    </lineage>
</organism>
<accession>A0A9D4U9P5</accession>
<sequence>MISSILCYLVHLRDALPYRVVGSMMSAERLGYTYNVRWHSVRVPIGMHIPKCTFTGGNSKILARFHACLEEKRQNFIYFSVEARKSFKSDATTRKTLIV</sequence>
<reference evidence="1" key="1">
    <citation type="submission" date="2021-01" db="EMBL/GenBank/DDBJ databases">
        <title>Adiantum capillus-veneris genome.</title>
        <authorList>
            <person name="Fang Y."/>
            <person name="Liao Q."/>
        </authorList>
    </citation>
    <scope>NUCLEOTIDE SEQUENCE</scope>
    <source>
        <strain evidence="1">H3</strain>
        <tissue evidence="1">Leaf</tissue>
    </source>
</reference>
<protein>
    <submittedName>
        <fullName evidence="1">Uncharacterized protein</fullName>
    </submittedName>
</protein>
<evidence type="ECO:0000313" key="2">
    <source>
        <dbReference type="Proteomes" id="UP000886520"/>
    </source>
</evidence>